<dbReference type="InterPro" id="IPR002048">
    <property type="entry name" value="EF_hand_dom"/>
</dbReference>
<dbReference type="SMART" id="SM00054">
    <property type="entry name" value="EFh"/>
    <property type="match status" value="4"/>
</dbReference>
<dbReference type="Gene3D" id="1.10.238.10">
    <property type="entry name" value="EF-hand"/>
    <property type="match status" value="2"/>
</dbReference>
<evidence type="ECO:0000256" key="3">
    <source>
        <dbReference type="ARBA" id="ARBA00022837"/>
    </source>
</evidence>
<keyword evidence="3" id="KW-0106">Calcium</keyword>
<evidence type="ECO:0000256" key="2">
    <source>
        <dbReference type="ARBA" id="ARBA00022737"/>
    </source>
</evidence>
<dbReference type="Proteomes" id="UP000324897">
    <property type="component" value="Chromosome 7"/>
</dbReference>
<dbReference type="PANTHER" id="PTHR10891">
    <property type="entry name" value="EF-HAND CALCIUM-BINDING DOMAIN CONTAINING PROTEIN"/>
    <property type="match status" value="1"/>
</dbReference>
<evidence type="ECO:0000256" key="1">
    <source>
        <dbReference type="ARBA" id="ARBA00022723"/>
    </source>
</evidence>
<dbReference type="FunFam" id="1.10.238.10:FF:000001">
    <property type="entry name" value="Calmodulin 1"/>
    <property type="match status" value="1"/>
</dbReference>
<dbReference type="SUPFAM" id="SSF47473">
    <property type="entry name" value="EF-hand"/>
    <property type="match status" value="1"/>
</dbReference>
<feature type="domain" description="EF-hand" evidence="5">
    <location>
        <begin position="131"/>
        <end position="166"/>
    </location>
</feature>
<name>A0A5J9U687_9POAL</name>
<dbReference type="Pfam" id="PF13499">
    <property type="entry name" value="EF-hand_7"/>
    <property type="match status" value="2"/>
</dbReference>
<protein>
    <recommendedName>
        <fullName evidence="5">EF-hand domain-containing protein</fullName>
    </recommendedName>
</protein>
<keyword evidence="7" id="KW-1185">Reference proteome</keyword>
<comment type="caution">
    <text evidence="6">The sequence shown here is derived from an EMBL/GenBank/DDBJ whole genome shotgun (WGS) entry which is preliminary data.</text>
</comment>
<dbReference type="Gramene" id="TVU19169">
    <property type="protein sequence ID" value="TVU19169"/>
    <property type="gene ID" value="EJB05_35305"/>
</dbReference>
<dbReference type="OrthoDB" id="26525at2759"/>
<gene>
    <name evidence="6" type="ORF">EJB05_35305</name>
</gene>
<keyword evidence="1" id="KW-0479">Metal-binding</keyword>
<dbReference type="PROSITE" id="PS00018">
    <property type="entry name" value="EF_HAND_1"/>
    <property type="match status" value="4"/>
</dbReference>
<feature type="domain" description="EF-hand" evidence="5">
    <location>
        <begin position="95"/>
        <end position="130"/>
    </location>
</feature>
<dbReference type="CDD" id="cd00051">
    <property type="entry name" value="EFh"/>
    <property type="match status" value="2"/>
</dbReference>
<proteinExistence type="predicted"/>
<accession>A0A5J9U687</accession>
<evidence type="ECO:0000259" key="5">
    <source>
        <dbReference type="PROSITE" id="PS50222"/>
    </source>
</evidence>
<dbReference type="GO" id="GO:0005509">
    <property type="term" value="F:calcium ion binding"/>
    <property type="evidence" value="ECO:0007669"/>
    <property type="project" value="InterPro"/>
</dbReference>
<organism evidence="6 7">
    <name type="scientific">Eragrostis curvula</name>
    <name type="common">weeping love grass</name>
    <dbReference type="NCBI Taxonomy" id="38414"/>
    <lineage>
        <taxon>Eukaryota</taxon>
        <taxon>Viridiplantae</taxon>
        <taxon>Streptophyta</taxon>
        <taxon>Embryophyta</taxon>
        <taxon>Tracheophyta</taxon>
        <taxon>Spermatophyta</taxon>
        <taxon>Magnoliopsida</taxon>
        <taxon>Liliopsida</taxon>
        <taxon>Poales</taxon>
        <taxon>Poaceae</taxon>
        <taxon>PACMAD clade</taxon>
        <taxon>Chloridoideae</taxon>
        <taxon>Eragrostideae</taxon>
        <taxon>Eragrostidinae</taxon>
        <taxon>Eragrostis</taxon>
    </lineage>
</organism>
<dbReference type="InterPro" id="IPR011992">
    <property type="entry name" value="EF-hand-dom_pair"/>
</dbReference>
<feature type="domain" description="EF-hand" evidence="5">
    <location>
        <begin position="169"/>
        <end position="204"/>
    </location>
</feature>
<dbReference type="AlphaFoldDB" id="A0A5J9U687"/>
<dbReference type="EMBL" id="RWGY01000029">
    <property type="protein sequence ID" value="TVU19169.1"/>
    <property type="molecule type" value="Genomic_DNA"/>
</dbReference>
<evidence type="ECO:0000256" key="4">
    <source>
        <dbReference type="SAM" id="MobiDB-lite"/>
    </source>
</evidence>
<evidence type="ECO:0000313" key="6">
    <source>
        <dbReference type="EMBL" id="TVU19169.1"/>
    </source>
</evidence>
<dbReference type="InterPro" id="IPR039647">
    <property type="entry name" value="EF_hand_pair_protein_CML-like"/>
</dbReference>
<evidence type="ECO:0000313" key="7">
    <source>
        <dbReference type="Proteomes" id="UP000324897"/>
    </source>
</evidence>
<reference evidence="6 7" key="1">
    <citation type="journal article" date="2019" name="Sci. Rep.">
        <title>A high-quality genome of Eragrostis curvula grass provides insights into Poaceae evolution and supports new strategies to enhance forage quality.</title>
        <authorList>
            <person name="Carballo J."/>
            <person name="Santos B.A.C.M."/>
            <person name="Zappacosta D."/>
            <person name="Garbus I."/>
            <person name="Selva J.P."/>
            <person name="Gallo C.A."/>
            <person name="Diaz A."/>
            <person name="Albertini E."/>
            <person name="Caccamo M."/>
            <person name="Echenique V."/>
        </authorList>
    </citation>
    <scope>NUCLEOTIDE SEQUENCE [LARGE SCALE GENOMIC DNA]</scope>
    <source>
        <strain evidence="7">cv. Victoria</strain>
        <tissue evidence="6">Leaf</tissue>
    </source>
</reference>
<dbReference type="InterPro" id="IPR018247">
    <property type="entry name" value="EF_Hand_1_Ca_BS"/>
</dbReference>
<feature type="region of interest" description="Disordered" evidence="4">
    <location>
        <begin position="37"/>
        <end position="95"/>
    </location>
</feature>
<feature type="non-terminal residue" evidence="6">
    <location>
        <position position="1"/>
    </location>
</feature>
<dbReference type="PROSITE" id="PS50222">
    <property type="entry name" value="EF_HAND_2"/>
    <property type="match status" value="4"/>
</dbReference>
<sequence length="248" mass="26318">MTPSFKPFSNIGQCPRAIKAIAAKTSIKATTSELNITTSTATSSFPPPPQPRRNQSARTMGKVRSFFSRSGRRSGSSARSLSRTPSLSPCPSSRKGEDELARVFRKFDANGDGRVSRSELAALFEGVGHAATDDEVARMMEEADADGDGYISLPEFAALMGAASSDAAAVEEDLRHAFRVFDADGNGVITPSELARVLRGLGEAATVAQCRRMIRGVDRDGDGQVCFEEFKIMMAAGGGGVFRGNIAS</sequence>
<keyword evidence="2" id="KW-0677">Repeat</keyword>
<feature type="domain" description="EF-hand" evidence="5">
    <location>
        <begin position="205"/>
        <end position="240"/>
    </location>
</feature>
<feature type="compositionally biased region" description="Low complexity" evidence="4">
    <location>
        <begin position="64"/>
        <end position="93"/>
    </location>
</feature>